<gene>
    <name evidence="1" type="ORF">LCPAC201_03090</name>
</gene>
<name>A0A481Z562_9VIRU</name>
<protein>
    <recommendedName>
        <fullName evidence="2">Protein kinase domain-containing protein</fullName>
    </recommendedName>
</protein>
<reference evidence="1" key="1">
    <citation type="journal article" date="2019" name="MBio">
        <title>Virus Genomes from Deep Sea Sediments Expand the Ocean Megavirome and Support Independent Origins of Viral Gigantism.</title>
        <authorList>
            <person name="Backstrom D."/>
            <person name="Yutin N."/>
            <person name="Jorgensen S.L."/>
            <person name="Dharamshi J."/>
            <person name="Homa F."/>
            <person name="Zaremba-Niedwiedzka K."/>
            <person name="Spang A."/>
            <person name="Wolf Y.I."/>
            <person name="Koonin E.V."/>
            <person name="Ettema T.J."/>
        </authorList>
    </citation>
    <scope>NUCLEOTIDE SEQUENCE</scope>
</reference>
<dbReference type="InterPro" id="IPR011009">
    <property type="entry name" value="Kinase-like_dom_sf"/>
</dbReference>
<dbReference type="EMBL" id="MK500506">
    <property type="protein sequence ID" value="QBK91008.1"/>
    <property type="molecule type" value="Genomic_DNA"/>
</dbReference>
<organism evidence="1">
    <name type="scientific">Pithovirus LCPAC201</name>
    <dbReference type="NCBI Taxonomy" id="2506591"/>
    <lineage>
        <taxon>Viruses</taxon>
        <taxon>Pithoviruses</taxon>
    </lineage>
</organism>
<evidence type="ECO:0000313" key="1">
    <source>
        <dbReference type="EMBL" id="QBK91008.1"/>
    </source>
</evidence>
<accession>A0A481Z562</accession>
<sequence length="106" mass="12230">MIDAERNAKLIDFGASCTSPEKCKYWTRMHPYVPEFGEDATETNVTLDQYKSSDIWVLGELYEFILTKRPNLKVKPLILKMMNVDLLKRPSIETVISSLQTLMDKS</sequence>
<dbReference type="Gene3D" id="1.10.510.10">
    <property type="entry name" value="Transferase(Phosphotransferase) domain 1"/>
    <property type="match status" value="1"/>
</dbReference>
<evidence type="ECO:0008006" key="2">
    <source>
        <dbReference type="Google" id="ProtNLM"/>
    </source>
</evidence>
<proteinExistence type="predicted"/>
<dbReference type="SUPFAM" id="SSF56112">
    <property type="entry name" value="Protein kinase-like (PK-like)"/>
    <property type="match status" value="1"/>
</dbReference>